<gene>
    <name evidence="3" type="ORF">MACJ_002302</name>
</gene>
<sequence>MVLVISIKNARWDRAYNITAYTIKKSLKDQLDDEFKKLLFNRKIRFRIGKERKEISGDKQELGDYKNYRFIFLPVGNDSILGRECLFAIDFYSNKPIAPGDPDPNKPEYCVRAEQKDSSHKHEVKIEHKNKIDEYYLLPFNGQLYDGIMVYLARENGKPPETLCKQNEDNNNTALLLEFIDSCKSKTHIKRKDKEGFWWAEEKVDYKNDAELLEKLREIKTKLDSNVVTVILDKKVTYNGVQAFKPVIDKKAYNKYTHEYKDAKKPNLLFERKDPKIGSNSLSEITAKIVEVYYLKAKDAIVDDAQPFLIVFYEKESTSEIKKAYHFKNSDKFEEWIEFNGGKTEGLEKKLQKIEENLKCIADLKLLRYMAYQILIGEDPKTTKPKDTPTPSRPDEFVPPDQPKPLSIPLIVGGSVGGVVFVVSSAVGYGIYWYNTTIKLLT</sequence>
<keyword evidence="2" id="KW-1133">Transmembrane helix</keyword>
<feature type="region of interest" description="Disordered" evidence="1">
    <location>
        <begin position="380"/>
        <end position="400"/>
    </location>
</feature>
<protein>
    <submittedName>
        <fullName evidence="3">Uncharacterized protein</fullName>
    </submittedName>
</protein>
<dbReference type="AlphaFoldDB" id="A0A976QSK6"/>
<reference evidence="3" key="1">
    <citation type="submission" date="2022-07" db="EMBL/GenBank/DDBJ databases">
        <title>Evaluation of T. orientalis genome assembly methods using nanopore sequencing and analysis of variation between genomes.</title>
        <authorList>
            <person name="Yam J."/>
            <person name="Micallef M.L."/>
            <person name="Liu M."/>
            <person name="Djordjevic S.P."/>
            <person name="Bogema D.R."/>
            <person name="Jenkins C."/>
        </authorList>
    </citation>
    <scope>NUCLEOTIDE SEQUENCE</scope>
    <source>
        <strain evidence="3">Fish Creek</strain>
    </source>
</reference>
<evidence type="ECO:0000256" key="1">
    <source>
        <dbReference type="SAM" id="MobiDB-lite"/>
    </source>
</evidence>
<dbReference type="EMBL" id="CP056066">
    <property type="protein sequence ID" value="UKJ89056.2"/>
    <property type="molecule type" value="Genomic_DNA"/>
</dbReference>
<evidence type="ECO:0000313" key="3">
    <source>
        <dbReference type="EMBL" id="UKJ89056.2"/>
    </source>
</evidence>
<dbReference type="Proteomes" id="UP000244803">
    <property type="component" value="Chromosome 3"/>
</dbReference>
<evidence type="ECO:0000256" key="2">
    <source>
        <dbReference type="SAM" id="Phobius"/>
    </source>
</evidence>
<proteinExistence type="predicted"/>
<organism evidence="3 4">
    <name type="scientific">Theileria orientalis</name>
    <dbReference type="NCBI Taxonomy" id="68886"/>
    <lineage>
        <taxon>Eukaryota</taxon>
        <taxon>Sar</taxon>
        <taxon>Alveolata</taxon>
        <taxon>Apicomplexa</taxon>
        <taxon>Aconoidasida</taxon>
        <taxon>Piroplasmida</taxon>
        <taxon>Theileriidae</taxon>
        <taxon>Theileria</taxon>
    </lineage>
</organism>
<accession>A0A976QSK6</accession>
<name>A0A976QSK6_THEOR</name>
<keyword evidence="2" id="KW-0472">Membrane</keyword>
<feature type="transmembrane region" description="Helical" evidence="2">
    <location>
        <begin position="410"/>
        <end position="434"/>
    </location>
</feature>
<evidence type="ECO:0000313" key="4">
    <source>
        <dbReference type="Proteomes" id="UP000244803"/>
    </source>
</evidence>
<keyword evidence="2" id="KW-0812">Transmembrane</keyword>